<keyword evidence="2 3" id="KW-0802">TPR repeat</keyword>
<dbReference type="InterPro" id="IPR050498">
    <property type="entry name" value="Ycf3"/>
</dbReference>
<dbReference type="PANTHER" id="PTHR44858">
    <property type="entry name" value="TETRATRICOPEPTIDE REPEAT PROTEIN 6"/>
    <property type="match status" value="1"/>
</dbReference>
<dbReference type="PANTHER" id="PTHR44858:SF1">
    <property type="entry name" value="UDP-N-ACETYLGLUCOSAMINE--PEPTIDE N-ACETYLGLUCOSAMINYLTRANSFERASE SPINDLY-RELATED"/>
    <property type="match status" value="1"/>
</dbReference>
<dbReference type="SMART" id="SM00028">
    <property type="entry name" value="TPR"/>
    <property type="match status" value="4"/>
</dbReference>
<dbReference type="OrthoDB" id="9785181at2"/>
<dbReference type="Gene3D" id="1.25.40.10">
    <property type="entry name" value="Tetratricopeptide repeat domain"/>
    <property type="match status" value="1"/>
</dbReference>
<name>A0A2T5J5P1_9SPHI</name>
<feature type="transmembrane region" description="Helical" evidence="4">
    <location>
        <begin position="86"/>
        <end position="106"/>
    </location>
</feature>
<dbReference type="AlphaFoldDB" id="A0A2T5J5P1"/>
<evidence type="ECO:0000256" key="3">
    <source>
        <dbReference type="PROSITE-ProRule" id="PRU00339"/>
    </source>
</evidence>
<evidence type="ECO:0000256" key="1">
    <source>
        <dbReference type="ARBA" id="ARBA00022737"/>
    </source>
</evidence>
<feature type="repeat" description="TPR" evidence="3">
    <location>
        <begin position="236"/>
        <end position="269"/>
    </location>
</feature>
<dbReference type="SUPFAM" id="SSF48452">
    <property type="entry name" value="TPR-like"/>
    <property type="match status" value="1"/>
</dbReference>
<dbReference type="Pfam" id="PF13181">
    <property type="entry name" value="TPR_8"/>
    <property type="match status" value="2"/>
</dbReference>
<gene>
    <name evidence="5" type="ORF">C8P68_10826</name>
</gene>
<reference evidence="5 6" key="1">
    <citation type="submission" date="2018-04" db="EMBL/GenBank/DDBJ databases">
        <title>Genomic Encyclopedia of Archaeal and Bacterial Type Strains, Phase II (KMG-II): from individual species to whole genera.</title>
        <authorList>
            <person name="Goeker M."/>
        </authorList>
    </citation>
    <scope>NUCLEOTIDE SEQUENCE [LARGE SCALE GENOMIC DNA]</scope>
    <source>
        <strain evidence="5 6">DSM 26809</strain>
    </source>
</reference>
<evidence type="ECO:0000313" key="5">
    <source>
        <dbReference type="EMBL" id="PTQ93564.1"/>
    </source>
</evidence>
<dbReference type="EMBL" id="QAOQ01000008">
    <property type="protein sequence ID" value="PTQ93564.1"/>
    <property type="molecule type" value="Genomic_DNA"/>
</dbReference>
<dbReference type="InterPro" id="IPR019734">
    <property type="entry name" value="TPR_rpt"/>
</dbReference>
<evidence type="ECO:0000256" key="4">
    <source>
        <dbReference type="SAM" id="Phobius"/>
    </source>
</evidence>
<accession>A0A2T5J5P1</accession>
<dbReference type="Proteomes" id="UP000244168">
    <property type="component" value="Unassembled WGS sequence"/>
</dbReference>
<proteinExistence type="predicted"/>
<keyword evidence="4" id="KW-1133">Transmembrane helix</keyword>
<dbReference type="RefSeq" id="WP_107830704.1">
    <property type="nucleotide sequence ID" value="NZ_CP160205.1"/>
</dbReference>
<dbReference type="PROSITE" id="PS50005">
    <property type="entry name" value="TPR"/>
    <property type="match status" value="2"/>
</dbReference>
<keyword evidence="1" id="KW-0677">Repeat</keyword>
<keyword evidence="4" id="KW-0812">Transmembrane</keyword>
<protein>
    <submittedName>
        <fullName evidence="5">Tetratricopeptide repeat protein</fullName>
    </submittedName>
</protein>
<sequence>MIDLIIGYIFFLISRFINVTLHELGHAIPAIIFTGQPAEIFIGSYGDGKQIRFRLGKITFNINPRPSFFGGGGCRHESVYGFCQNLIVLISGPLFTFLIALATVVFASCVKLDGSIEILIAIVFISSLISLFNNLWPKNKVIEISGGQGYFNDGFQLQTIIKRRKSWDQISSAIKLANDKEYEKALEIFEQFEHPKGDVFIFLFNISCYCFLEQHQKGIEYIKKTLVHIPAKLLCANDYILMGSIYAECKQYNEAIHLYTQGITSCKENANLFIGRAHCYLLIDDYQRGLDDLDQVICLDKNSAVAHNNRGHALIYLNRQEEALKAINQSLQLDNTSAYTHGNLGLYHLKYGDSKLALELLEKARAMDSKLPEIDDHIEQARQKTFSIPSKEIISEEKDDLGEFLS</sequence>
<evidence type="ECO:0000313" key="6">
    <source>
        <dbReference type="Proteomes" id="UP000244168"/>
    </source>
</evidence>
<feature type="transmembrane region" description="Helical" evidence="4">
    <location>
        <begin position="118"/>
        <end position="136"/>
    </location>
</feature>
<dbReference type="CDD" id="cd05709">
    <property type="entry name" value="S2P-M50"/>
    <property type="match status" value="1"/>
</dbReference>
<keyword evidence="6" id="KW-1185">Reference proteome</keyword>
<feature type="repeat" description="TPR" evidence="3">
    <location>
        <begin position="304"/>
        <end position="337"/>
    </location>
</feature>
<keyword evidence="4" id="KW-0472">Membrane</keyword>
<dbReference type="InterPro" id="IPR011990">
    <property type="entry name" value="TPR-like_helical_dom_sf"/>
</dbReference>
<organism evidence="5 6">
    <name type="scientific">Mucilaginibacter yixingensis</name>
    <dbReference type="NCBI Taxonomy" id="1295612"/>
    <lineage>
        <taxon>Bacteria</taxon>
        <taxon>Pseudomonadati</taxon>
        <taxon>Bacteroidota</taxon>
        <taxon>Sphingobacteriia</taxon>
        <taxon>Sphingobacteriales</taxon>
        <taxon>Sphingobacteriaceae</taxon>
        <taxon>Mucilaginibacter</taxon>
    </lineage>
</organism>
<comment type="caution">
    <text evidence="5">The sequence shown here is derived from an EMBL/GenBank/DDBJ whole genome shotgun (WGS) entry which is preliminary data.</text>
</comment>
<evidence type="ECO:0000256" key="2">
    <source>
        <dbReference type="ARBA" id="ARBA00022803"/>
    </source>
</evidence>